<organism evidence="3 4">
    <name type="scientific">Peribacillus simplex</name>
    <dbReference type="NCBI Taxonomy" id="1478"/>
    <lineage>
        <taxon>Bacteria</taxon>
        <taxon>Bacillati</taxon>
        <taxon>Bacillota</taxon>
        <taxon>Bacilli</taxon>
        <taxon>Bacillales</taxon>
        <taxon>Bacillaceae</taxon>
        <taxon>Peribacillus</taxon>
    </lineage>
</organism>
<dbReference type="PANTHER" id="PTHR32266">
    <property type="entry name" value="NICOTIANAMINE SYNTHASE 3"/>
    <property type="match status" value="1"/>
</dbReference>
<dbReference type="InterPro" id="IPR004298">
    <property type="entry name" value="Nicotian_synth"/>
</dbReference>
<dbReference type="PANTHER" id="PTHR32266:SF12">
    <property type="entry name" value="NICOTIANAMINE SYNTHASE 3"/>
    <property type="match status" value="1"/>
</dbReference>
<sequence length="274" mass="31171">MKAIKWSRNQEKIIHTYVEAYETLRKETDLSPNNAIINRVLSELVSVVSKPLDQHLAAEILNLDEIRSIRCSMLAKLAIAETLMEEHYAQSYVGKVSTLEDFHSFLYWENYKELIKTEMKELQKVKGEIRSFAFVGTGPLPLSPLLLQQELGANMTCLDIDEQAYSLGRRIIQQLDGGKAPSNYVLKDGALHDYGACDLVWIASLVPNKAEILERIFQTQPEAIVAIRSVDGIHQLLYEPVDATKFRNVRCEEVGRTIADSFIINSTIYYTFKQ</sequence>
<protein>
    <recommendedName>
        <fullName evidence="5">Nicotianamine synthase protein</fullName>
    </recommendedName>
</protein>
<evidence type="ECO:0000256" key="2">
    <source>
        <dbReference type="ARBA" id="ARBA00022691"/>
    </source>
</evidence>
<name>A0A125QRG5_9BACI</name>
<dbReference type="InterPro" id="IPR029063">
    <property type="entry name" value="SAM-dependent_MTases_sf"/>
</dbReference>
<dbReference type="PROSITE" id="PS51142">
    <property type="entry name" value="NAS"/>
    <property type="match status" value="1"/>
</dbReference>
<accession>A0A125QRG5</accession>
<dbReference type="Proteomes" id="UP000064189">
    <property type="component" value="Unassembled WGS sequence"/>
</dbReference>
<comment type="caution">
    <text evidence="3">The sequence shown here is derived from an EMBL/GenBank/DDBJ whole genome shotgun (WGS) entry which is preliminary data.</text>
</comment>
<evidence type="ECO:0000256" key="1">
    <source>
        <dbReference type="ARBA" id="ARBA00022679"/>
    </source>
</evidence>
<keyword evidence="1" id="KW-0808">Transferase</keyword>
<evidence type="ECO:0000313" key="4">
    <source>
        <dbReference type="Proteomes" id="UP000064189"/>
    </source>
</evidence>
<dbReference type="GO" id="GO:0030410">
    <property type="term" value="F:nicotianamine synthase activity"/>
    <property type="evidence" value="ECO:0007669"/>
    <property type="project" value="InterPro"/>
</dbReference>
<dbReference type="GO" id="GO:0030418">
    <property type="term" value="P:nicotianamine biosynthetic process"/>
    <property type="evidence" value="ECO:0007669"/>
    <property type="project" value="InterPro"/>
</dbReference>
<evidence type="ECO:0000313" key="3">
    <source>
        <dbReference type="EMBL" id="KWW16122.1"/>
    </source>
</evidence>
<gene>
    <name evidence="3" type="ORF">AS888_07475</name>
</gene>
<reference evidence="3 4" key="1">
    <citation type="submission" date="2015-11" db="EMBL/GenBank/DDBJ databases">
        <title>Genome Sequence of Bacillus simplex strain VanAntwerpen2.</title>
        <authorList>
            <person name="Couger M.B."/>
        </authorList>
    </citation>
    <scope>NUCLEOTIDE SEQUENCE [LARGE SCALE GENOMIC DNA]</scope>
    <source>
        <strain evidence="3 4">VanAntwerpen02</strain>
    </source>
</reference>
<dbReference type="EMBL" id="LNNH01000036">
    <property type="protein sequence ID" value="KWW16122.1"/>
    <property type="molecule type" value="Genomic_DNA"/>
</dbReference>
<keyword evidence="2" id="KW-0949">S-adenosyl-L-methionine</keyword>
<evidence type="ECO:0008006" key="5">
    <source>
        <dbReference type="Google" id="ProtNLM"/>
    </source>
</evidence>
<dbReference type="Gene3D" id="3.40.50.150">
    <property type="entry name" value="Vaccinia Virus protein VP39"/>
    <property type="match status" value="1"/>
</dbReference>
<dbReference type="RefSeq" id="WP_061143440.1">
    <property type="nucleotide sequence ID" value="NZ_LNNH01000036.1"/>
</dbReference>
<proteinExistence type="predicted"/>
<keyword evidence="4" id="KW-1185">Reference proteome</keyword>
<dbReference type="Pfam" id="PF03059">
    <property type="entry name" value="NAS"/>
    <property type="match status" value="1"/>
</dbReference>
<dbReference type="AlphaFoldDB" id="A0A125QRG5"/>